<dbReference type="EMBL" id="JACGXL010000007">
    <property type="protein sequence ID" value="MBA8889646.1"/>
    <property type="molecule type" value="Genomic_DNA"/>
</dbReference>
<proteinExistence type="inferred from homology"/>
<dbReference type="GO" id="GO:0006811">
    <property type="term" value="P:monoatomic ion transport"/>
    <property type="evidence" value="ECO:0007669"/>
    <property type="project" value="UniProtKB-KW"/>
</dbReference>
<keyword evidence="2 10" id="KW-0813">Transport</keyword>
<dbReference type="AlphaFoldDB" id="A0A839F512"/>
<reference evidence="15 16" key="1">
    <citation type="submission" date="2020-07" db="EMBL/GenBank/DDBJ databases">
        <title>Genomic Encyclopedia of Type Strains, Phase IV (KMG-V): Genome sequencing to study the core and pangenomes of soil and plant-associated prokaryotes.</title>
        <authorList>
            <person name="Whitman W."/>
        </authorList>
    </citation>
    <scope>NUCLEOTIDE SEQUENCE [LARGE SCALE GENOMIC DNA]</scope>
    <source>
        <strain evidence="15 16">RH2WT43</strain>
    </source>
</reference>
<dbReference type="RefSeq" id="WP_182532683.1">
    <property type="nucleotide sequence ID" value="NZ_JACGXL010000007.1"/>
</dbReference>
<comment type="similarity">
    <text evidence="10 11">Belongs to the TonB-dependent receptor family.</text>
</comment>
<feature type="domain" description="TonB-dependent receptor-like beta-barrel" evidence="13">
    <location>
        <begin position="194"/>
        <end position="582"/>
    </location>
</feature>
<keyword evidence="4 10" id="KW-0812">Transmembrane</keyword>
<dbReference type="PROSITE" id="PS52016">
    <property type="entry name" value="TONB_DEPENDENT_REC_3"/>
    <property type="match status" value="1"/>
</dbReference>
<keyword evidence="7 11" id="KW-0798">TonB box</keyword>
<dbReference type="GO" id="GO:0009279">
    <property type="term" value="C:cell outer membrane"/>
    <property type="evidence" value="ECO:0007669"/>
    <property type="project" value="UniProtKB-SubCell"/>
</dbReference>
<feature type="signal peptide" evidence="12">
    <location>
        <begin position="1"/>
        <end position="21"/>
    </location>
</feature>
<evidence type="ECO:0000313" key="16">
    <source>
        <dbReference type="Proteomes" id="UP000550401"/>
    </source>
</evidence>
<dbReference type="InterPro" id="IPR037066">
    <property type="entry name" value="Plug_dom_sf"/>
</dbReference>
<dbReference type="InterPro" id="IPR012910">
    <property type="entry name" value="Plug_dom"/>
</dbReference>
<dbReference type="Pfam" id="PF07715">
    <property type="entry name" value="Plug"/>
    <property type="match status" value="1"/>
</dbReference>
<dbReference type="CDD" id="cd01347">
    <property type="entry name" value="ligand_gated_channel"/>
    <property type="match status" value="1"/>
</dbReference>
<keyword evidence="5 12" id="KW-0732">Signal</keyword>
<dbReference type="PANTHER" id="PTHR30069">
    <property type="entry name" value="TONB-DEPENDENT OUTER MEMBRANE RECEPTOR"/>
    <property type="match status" value="1"/>
</dbReference>
<evidence type="ECO:0000256" key="11">
    <source>
        <dbReference type="RuleBase" id="RU003357"/>
    </source>
</evidence>
<evidence type="ECO:0000256" key="2">
    <source>
        <dbReference type="ARBA" id="ARBA00022448"/>
    </source>
</evidence>
<keyword evidence="9 10" id="KW-0998">Cell outer membrane</keyword>
<organism evidence="15 16">
    <name type="scientific">Dokdonella fugitiva</name>
    <dbReference type="NCBI Taxonomy" id="328517"/>
    <lineage>
        <taxon>Bacteria</taxon>
        <taxon>Pseudomonadati</taxon>
        <taxon>Pseudomonadota</taxon>
        <taxon>Gammaproteobacteria</taxon>
        <taxon>Lysobacterales</taxon>
        <taxon>Rhodanobacteraceae</taxon>
        <taxon>Dokdonella</taxon>
    </lineage>
</organism>
<dbReference type="InterPro" id="IPR039426">
    <property type="entry name" value="TonB-dep_rcpt-like"/>
</dbReference>
<accession>A0A839F512</accession>
<evidence type="ECO:0000256" key="5">
    <source>
        <dbReference type="ARBA" id="ARBA00022729"/>
    </source>
</evidence>
<sequence length="611" mass="66300">MLRVSVLSIAVSAALCASAHADDAGELQPTVQVTASRVAETVDQTLADVSVVTRQDIDASVARDVYDLLRLEAGVDLYRTGGSGQQTSLFLRGTNSNQVLVLIDGVRAAAATTGAFAFEQLPLDAIERIEIVRGPRASYWGSDALGGVIQIFTRKLEGPRVALSYGSYSDADGSAGIGHWDGANGYSIQVGARHVGGFSATNPGICNGPDDPYCSYDPDDDAYRNANLVLRGAHEFGGQLLSASLYRSQGQSQFDQGYTDIIEQTEGVNLAGELAPGWNHTLALGHAREDLDTPAYGTLYRTRRTSLLWQNEFRLDEAQRLVAGVDFAHDEGETRDTFAGTARYDESRNNSALFGGWRGAFGAFDAELSARHDHNSDFGGSTTGSLAFGWRASDALRAYASFGQGFRSPTMNELYDPGYGGYYAGNPELDPERSRSSELGIEFTPATNQRLKANLYSSRVNDLISFTGFQNQAINIAHAKIDGAELGWDATFGAWSARATYTWEDARNGDTGARLLRRARNKASAIVERAFGARFSAGAEVQYASRREDIGSVQLPAYALLNLRARYALDDAWTLSARAENVTDRDYELVHGYNTAGRSGWLEVTWQPRTR</sequence>
<evidence type="ECO:0000313" key="15">
    <source>
        <dbReference type="EMBL" id="MBA8889646.1"/>
    </source>
</evidence>
<dbReference type="InterPro" id="IPR036942">
    <property type="entry name" value="Beta-barrel_TonB_sf"/>
</dbReference>
<keyword evidence="6" id="KW-0406">Ion transport</keyword>
<evidence type="ECO:0000256" key="7">
    <source>
        <dbReference type="ARBA" id="ARBA00023077"/>
    </source>
</evidence>
<dbReference type="Gene3D" id="2.170.130.10">
    <property type="entry name" value="TonB-dependent receptor, plug domain"/>
    <property type="match status" value="1"/>
</dbReference>
<protein>
    <submittedName>
        <fullName evidence="15">Vitamin B12 transporter</fullName>
    </submittedName>
</protein>
<evidence type="ECO:0000256" key="4">
    <source>
        <dbReference type="ARBA" id="ARBA00022692"/>
    </source>
</evidence>
<comment type="subcellular location">
    <subcellularLocation>
        <location evidence="1 10">Cell outer membrane</location>
        <topology evidence="1 10">Multi-pass membrane protein</topology>
    </subcellularLocation>
</comment>
<evidence type="ECO:0000256" key="10">
    <source>
        <dbReference type="PROSITE-ProRule" id="PRU01360"/>
    </source>
</evidence>
<dbReference type="PANTHER" id="PTHR30069:SF53">
    <property type="entry name" value="COLICIN I RECEPTOR-RELATED"/>
    <property type="match status" value="1"/>
</dbReference>
<dbReference type="Gene3D" id="2.40.170.20">
    <property type="entry name" value="TonB-dependent receptor, beta-barrel domain"/>
    <property type="match status" value="1"/>
</dbReference>
<dbReference type="Proteomes" id="UP000550401">
    <property type="component" value="Unassembled WGS sequence"/>
</dbReference>
<keyword evidence="8 10" id="KW-0472">Membrane</keyword>
<keyword evidence="16" id="KW-1185">Reference proteome</keyword>
<keyword evidence="3 10" id="KW-1134">Transmembrane beta strand</keyword>
<evidence type="ECO:0000256" key="6">
    <source>
        <dbReference type="ARBA" id="ARBA00023065"/>
    </source>
</evidence>
<feature type="chain" id="PRO_5032629178" evidence="12">
    <location>
        <begin position="22"/>
        <end position="611"/>
    </location>
</feature>
<evidence type="ECO:0000259" key="13">
    <source>
        <dbReference type="Pfam" id="PF00593"/>
    </source>
</evidence>
<dbReference type="SUPFAM" id="SSF56935">
    <property type="entry name" value="Porins"/>
    <property type="match status" value="1"/>
</dbReference>
<dbReference type="InterPro" id="IPR000531">
    <property type="entry name" value="Beta-barrel_TonB"/>
</dbReference>
<gene>
    <name evidence="15" type="ORF">FHW12_003892</name>
</gene>
<evidence type="ECO:0000256" key="1">
    <source>
        <dbReference type="ARBA" id="ARBA00004571"/>
    </source>
</evidence>
<evidence type="ECO:0000256" key="3">
    <source>
        <dbReference type="ARBA" id="ARBA00022452"/>
    </source>
</evidence>
<feature type="domain" description="TonB-dependent receptor plug" evidence="14">
    <location>
        <begin position="43"/>
        <end position="148"/>
    </location>
</feature>
<evidence type="ECO:0000256" key="12">
    <source>
        <dbReference type="SAM" id="SignalP"/>
    </source>
</evidence>
<dbReference type="Pfam" id="PF00593">
    <property type="entry name" value="TonB_dep_Rec_b-barrel"/>
    <property type="match status" value="1"/>
</dbReference>
<dbReference type="GO" id="GO:0015889">
    <property type="term" value="P:cobalamin transport"/>
    <property type="evidence" value="ECO:0007669"/>
    <property type="project" value="TreeGrafter"/>
</dbReference>
<evidence type="ECO:0000259" key="14">
    <source>
        <dbReference type="Pfam" id="PF07715"/>
    </source>
</evidence>
<evidence type="ECO:0000256" key="9">
    <source>
        <dbReference type="ARBA" id="ARBA00023237"/>
    </source>
</evidence>
<evidence type="ECO:0000256" key="8">
    <source>
        <dbReference type="ARBA" id="ARBA00023136"/>
    </source>
</evidence>
<name>A0A839F512_9GAMM</name>
<comment type="caution">
    <text evidence="15">The sequence shown here is derived from an EMBL/GenBank/DDBJ whole genome shotgun (WGS) entry which is preliminary data.</text>
</comment>